<evidence type="ECO:0000256" key="1">
    <source>
        <dbReference type="ARBA" id="ARBA00022741"/>
    </source>
</evidence>
<evidence type="ECO:0000256" key="2">
    <source>
        <dbReference type="ARBA" id="ARBA00023134"/>
    </source>
</evidence>
<dbReference type="Gene3D" id="3.40.50.300">
    <property type="entry name" value="P-loop containing nucleotide triphosphate hydrolases"/>
    <property type="match status" value="1"/>
</dbReference>
<dbReference type="InterPro" id="IPR050227">
    <property type="entry name" value="Rab"/>
</dbReference>
<feature type="non-terminal residue" evidence="3">
    <location>
        <position position="1"/>
    </location>
</feature>
<dbReference type="OrthoDB" id="9267600at2759"/>
<gene>
    <name evidence="3" type="primary">Rasef_0</name>
    <name evidence="3" type="ORF">PANHAL_R13829</name>
</gene>
<dbReference type="Pfam" id="PF00071">
    <property type="entry name" value="Ras"/>
    <property type="match status" value="1"/>
</dbReference>
<name>A0A7L2WM94_PANHA</name>
<keyword evidence="2" id="KW-0342">GTP-binding</keyword>
<dbReference type="GO" id="GO:0005525">
    <property type="term" value="F:GTP binding"/>
    <property type="evidence" value="ECO:0007669"/>
    <property type="project" value="UniProtKB-KW"/>
</dbReference>
<organism evidence="3 4">
    <name type="scientific">Pandion haliaetus</name>
    <name type="common">Osprey</name>
    <name type="synonym">Falco haliaetus</name>
    <dbReference type="NCBI Taxonomy" id="56262"/>
    <lineage>
        <taxon>Eukaryota</taxon>
        <taxon>Metazoa</taxon>
        <taxon>Chordata</taxon>
        <taxon>Craniata</taxon>
        <taxon>Vertebrata</taxon>
        <taxon>Euteleostomi</taxon>
        <taxon>Archelosauria</taxon>
        <taxon>Archosauria</taxon>
        <taxon>Dinosauria</taxon>
        <taxon>Saurischia</taxon>
        <taxon>Theropoda</taxon>
        <taxon>Coelurosauria</taxon>
        <taxon>Aves</taxon>
        <taxon>Neognathae</taxon>
        <taxon>Neoaves</taxon>
        <taxon>Telluraves</taxon>
        <taxon>Accipitrimorphae</taxon>
        <taxon>Accipitriformes</taxon>
        <taxon>Pandionidae</taxon>
        <taxon>Pandion</taxon>
    </lineage>
</organism>
<dbReference type="SUPFAM" id="SSF52540">
    <property type="entry name" value="P-loop containing nucleoside triphosphate hydrolases"/>
    <property type="match status" value="1"/>
</dbReference>
<dbReference type="EMBL" id="VYZV01023934">
    <property type="protein sequence ID" value="NXS71203.1"/>
    <property type="molecule type" value="Genomic_DNA"/>
</dbReference>
<keyword evidence="1" id="KW-0547">Nucleotide-binding</keyword>
<dbReference type="InterPro" id="IPR027417">
    <property type="entry name" value="P-loop_NTPase"/>
</dbReference>
<feature type="non-terminal residue" evidence="3">
    <location>
        <position position="102"/>
    </location>
</feature>
<dbReference type="Proteomes" id="UP000580171">
    <property type="component" value="Unassembled WGS sequence"/>
</dbReference>
<sequence>SDSPGPRYWSIAQSYFHKAHSVLLLYNISSPSSFLSIHQWIEDTKIAHGSLFCETTATDGTNVVEVVLHLAREMKRTVGQSKGHSVGLDLGIPRAAPCCCWT</sequence>
<accession>A0A7L2WM94</accession>
<reference evidence="3 4" key="1">
    <citation type="submission" date="2019-09" db="EMBL/GenBank/DDBJ databases">
        <title>Bird 10,000 Genomes (B10K) Project - Family phase.</title>
        <authorList>
            <person name="Zhang G."/>
        </authorList>
    </citation>
    <scope>NUCLEOTIDE SEQUENCE [LARGE SCALE GENOMIC DNA]</scope>
    <source>
        <strain evidence="3">B10K-DU-012-58</strain>
        <tissue evidence="3">Muscle</tissue>
    </source>
</reference>
<protein>
    <submittedName>
        <fullName evidence="3">RASEF protein</fullName>
    </submittedName>
</protein>
<evidence type="ECO:0000313" key="4">
    <source>
        <dbReference type="Proteomes" id="UP000580171"/>
    </source>
</evidence>
<proteinExistence type="predicted"/>
<evidence type="ECO:0000313" key="3">
    <source>
        <dbReference type="EMBL" id="NXS71203.1"/>
    </source>
</evidence>
<dbReference type="AlphaFoldDB" id="A0A7L2WM94"/>
<dbReference type="InterPro" id="IPR001806">
    <property type="entry name" value="Small_GTPase"/>
</dbReference>
<keyword evidence="4" id="KW-1185">Reference proteome</keyword>
<comment type="caution">
    <text evidence="3">The sequence shown here is derived from an EMBL/GenBank/DDBJ whole genome shotgun (WGS) entry which is preliminary data.</text>
</comment>
<dbReference type="GO" id="GO:0003924">
    <property type="term" value="F:GTPase activity"/>
    <property type="evidence" value="ECO:0007669"/>
    <property type="project" value="InterPro"/>
</dbReference>
<dbReference type="PANTHER" id="PTHR47977">
    <property type="entry name" value="RAS-RELATED PROTEIN RAB"/>
    <property type="match status" value="1"/>
</dbReference>